<dbReference type="SUPFAM" id="SSF46565">
    <property type="entry name" value="Chaperone J-domain"/>
    <property type="match status" value="1"/>
</dbReference>
<dbReference type="InterPro" id="IPR036869">
    <property type="entry name" value="J_dom_sf"/>
</dbReference>
<dbReference type="STRING" id="1314783.A0A165NZP7"/>
<accession>A0A165NZP7</accession>
<dbReference type="InterPro" id="IPR019734">
    <property type="entry name" value="TPR_rpt"/>
</dbReference>
<evidence type="ECO:0000313" key="4">
    <source>
        <dbReference type="EMBL" id="KZT67579.1"/>
    </source>
</evidence>
<feature type="domain" description="J" evidence="3">
    <location>
        <begin position="381"/>
        <end position="438"/>
    </location>
</feature>
<dbReference type="PRINTS" id="PR00625">
    <property type="entry name" value="JDOMAIN"/>
</dbReference>
<dbReference type="Pfam" id="PF00226">
    <property type="entry name" value="DnaJ"/>
    <property type="match status" value="1"/>
</dbReference>
<dbReference type="Gene3D" id="1.10.287.110">
    <property type="entry name" value="DnaJ domain"/>
    <property type="match status" value="1"/>
</dbReference>
<keyword evidence="2" id="KW-0802">TPR repeat</keyword>
<proteinExistence type="predicted"/>
<dbReference type="Proteomes" id="UP000076727">
    <property type="component" value="Unassembled WGS sequence"/>
</dbReference>
<dbReference type="PROSITE" id="PS50076">
    <property type="entry name" value="DNAJ_2"/>
    <property type="match status" value="1"/>
</dbReference>
<gene>
    <name evidence="4" type="ORF">DAEQUDRAFT_390107</name>
</gene>
<organism evidence="4 5">
    <name type="scientific">Daedalea quercina L-15889</name>
    <dbReference type="NCBI Taxonomy" id="1314783"/>
    <lineage>
        <taxon>Eukaryota</taxon>
        <taxon>Fungi</taxon>
        <taxon>Dikarya</taxon>
        <taxon>Basidiomycota</taxon>
        <taxon>Agaricomycotina</taxon>
        <taxon>Agaricomycetes</taxon>
        <taxon>Polyporales</taxon>
        <taxon>Fomitopsis</taxon>
    </lineage>
</organism>
<dbReference type="CDD" id="cd06257">
    <property type="entry name" value="DnaJ"/>
    <property type="match status" value="1"/>
</dbReference>
<evidence type="ECO:0000313" key="5">
    <source>
        <dbReference type="Proteomes" id="UP000076727"/>
    </source>
</evidence>
<dbReference type="OrthoDB" id="10250354at2759"/>
<dbReference type="AlphaFoldDB" id="A0A165NZP7"/>
<dbReference type="SUPFAM" id="SSF48452">
    <property type="entry name" value="TPR-like"/>
    <property type="match status" value="2"/>
</dbReference>
<evidence type="ECO:0000259" key="3">
    <source>
        <dbReference type="PROSITE" id="PS50076"/>
    </source>
</evidence>
<name>A0A165NZP7_9APHY</name>
<evidence type="ECO:0000256" key="2">
    <source>
        <dbReference type="ARBA" id="ARBA00022803"/>
    </source>
</evidence>
<dbReference type="PANTHER" id="PTHR45188:SF2">
    <property type="entry name" value="DNAJ HOMOLOG SUBFAMILY C MEMBER 7"/>
    <property type="match status" value="1"/>
</dbReference>
<dbReference type="Gene3D" id="1.25.40.10">
    <property type="entry name" value="Tetratricopeptide repeat domain"/>
    <property type="match status" value="1"/>
</dbReference>
<dbReference type="EMBL" id="KV429075">
    <property type="protein sequence ID" value="KZT67579.1"/>
    <property type="molecule type" value="Genomic_DNA"/>
</dbReference>
<dbReference type="InterPro" id="IPR001623">
    <property type="entry name" value="DnaJ_domain"/>
</dbReference>
<keyword evidence="5" id="KW-1185">Reference proteome</keyword>
<sequence>MCTRTHTLNEYSRNDVAMDLWTRGATAMASGKTGKAIRLFDQCITEDATAVAFFRSRGDAHMTAKNYVAALSDFEQAYDMMEAAPPARVMPMLCKMARCHLGLGSCRPAMRVVHEALSVDPTYKPARALQRRLMCLQEGEEAFRQALANGRQRAARSSWDMCVHVYEEEGCAVPVAVRCWEVDLAVAERDWVDAESTAEKISNEEPGDVGAMLTRINVLVLVDELQAALEQTTAGLRLDPDNASLKTSRARIKAICRLDAQGDAHMDSKDNGAALQVWQHILELVPDGPEDGGGGLLRARFLLKKAKAELKLRQFAEGLGSVNASLKLDASRWDSYLVKGRCHVGLRQRDLAVKDFRTCIRKAEVNESGTSAGRSRKTVTDYYEILGVPPDCTLAEVRKAYKKAMIKYHSDKGGAEGKFKLVKEAYSVLSDPEAGRKL</sequence>
<reference evidence="4 5" key="1">
    <citation type="journal article" date="2016" name="Mol. Biol. Evol.">
        <title>Comparative Genomics of Early-Diverging Mushroom-Forming Fungi Provides Insights into the Origins of Lignocellulose Decay Capabilities.</title>
        <authorList>
            <person name="Nagy L.G."/>
            <person name="Riley R."/>
            <person name="Tritt A."/>
            <person name="Adam C."/>
            <person name="Daum C."/>
            <person name="Floudas D."/>
            <person name="Sun H."/>
            <person name="Yadav J.S."/>
            <person name="Pangilinan J."/>
            <person name="Larsson K.H."/>
            <person name="Matsuura K."/>
            <person name="Barry K."/>
            <person name="Labutti K."/>
            <person name="Kuo R."/>
            <person name="Ohm R.A."/>
            <person name="Bhattacharya S.S."/>
            <person name="Shirouzu T."/>
            <person name="Yoshinaga Y."/>
            <person name="Martin F.M."/>
            <person name="Grigoriev I.V."/>
            <person name="Hibbett D.S."/>
        </authorList>
    </citation>
    <scope>NUCLEOTIDE SEQUENCE [LARGE SCALE GENOMIC DNA]</scope>
    <source>
        <strain evidence="4 5">L-15889</strain>
    </source>
</reference>
<evidence type="ECO:0000256" key="1">
    <source>
        <dbReference type="ARBA" id="ARBA00022737"/>
    </source>
</evidence>
<dbReference type="Pfam" id="PF13432">
    <property type="entry name" value="TPR_16"/>
    <property type="match status" value="1"/>
</dbReference>
<keyword evidence="1" id="KW-0677">Repeat</keyword>
<protein>
    <submittedName>
        <fullName evidence="4">TPR-like protein</fullName>
    </submittedName>
</protein>
<dbReference type="PANTHER" id="PTHR45188">
    <property type="entry name" value="DNAJ PROTEIN P58IPK HOMOLOG"/>
    <property type="match status" value="1"/>
</dbReference>
<dbReference type="SMART" id="SM00028">
    <property type="entry name" value="TPR"/>
    <property type="match status" value="6"/>
</dbReference>
<dbReference type="InterPro" id="IPR011990">
    <property type="entry name" value="TPR-like_helical_dom_sf"/>
</dbReference>
<dbReference type="SMART" id="SM00271">
    <property type="entry name" value="DnaJ"/>
    <property type="match status" value="1"/>
</dbReference>